<dbReference type="EMBL" id="RDQH01000334">
    <property type="protein sequence ID" value="RXH92702.1"/>
    <property type="molecule type" value="Genomic_DNA"/>
</dbReference>
<name>A0A498JGB0_MALDO</name>
<comment type="caution">
    <text evidence="2">The sequence shown here is derived from an EMBL/GenBank/DDBJ whole genome shotgun (WGS) entry which is preliminary data.</text>
</comment>
<reference evidence="2 3" key="1">
    <citation type="submission" date="2018-10" db="EMBL/GenBank/DDBJ databases">
        <title>A high-quality apple genome assembly.</title>
        <authorList>
            <person name="Hu J."/>
        </authorList>
    </citation>
    <scope>NUCLEOTIDE SEQUENCE [LARGE SCALE GENOMIC DNA]</scope>
    <source>
        <strain evidence="3">cv. HFTH1</strain>
        <tissue evidence="2">Young leaf</tissue>
    </source>
</reference>
<feature type="signal peptide" evidence="1">
    <location>
        <begin position="1"/>
        <end position="15"/>
    </location>
</feature>
<evidence type="ECO:0000256" key="1">
    <source>
        <dbReference type="SAM" id="SignalP"/>
    </source>
</evidence>
<keyword evidence="1" id="KW-0732">Signal</keyword>
<gene>
    <name evidence="2" type="ORF">DVH24_033598</name>
</gene>
<organism evidence="2 3">
    <name type="scientific">Malus domestica</name>
    <name type="common">Apple</name>
    <name type="synonym">Pyrus malus</name>
    <dbReference type="NCBI Taxonomy" id="3750"/>
    <lineage>
        <taxon>Eukaryota</taxon>
        <taxon>Viridiplantae</taxon>
        <taxon>Streptophyta</taxon>
        <taxon>Embryophyta</taxon>
        <taxon>Tracheophyta</taxon>
        <taxon>Spermatophyta</taxon>
        <taxon>Magnoliopsida</taxon>
        <taxon>eudicotyledons</taxon>
        <taxon>Gunneridae</taxon>
        <taxon>Pentapetalae</taxon>
        <taxon>rosids</taxon>
        <taxon>fabids</taxon>
        <taxon>Rosales</taxon>
        <taxon>Rosaceae</taxon>
        <taxon>Amygdaloideae</taxon>
        <taxon>Maleae</taxon>
        <taxon>Malus</taxon>
    </lineage>
</organism>
<evidence type="ECO:0000313" key="3">
    <source>
        <dbReference type="Proteomes" id="UP000290289"/>
    </source>
</evidence>
<evidence type="ECO:0000313" key="2">
    <source>
        <dbReference type="EMBL" id="RXH92702.1"/>
    </source>
</evidence>
<sequence>MTKVVLALLETISYALDVNVERAEDAMNQQIMMQQQQILMLLIPQMHQPPLSPQASQHSTLIYRPQMASPSDSRISPGVFNGGLSSGLFSGLLSSSFDGDVMRYLGAQEDWQKALEHSIVVVTGGK</sequence>
<dbReference type="Proteomes" id="UP000290289">
    <property type="component" value="Chromosome 8"/>
</dbReference>
<protein>
    <submittedName>
        <fullName evidence="2">Uncharacterized protein</fullName>
    </submittedName>
</protein>
<proteinExistence type="predicted"/>
<keyword evidence="3" id="KW-1185">Reference proteome</keyword>
<dbReference type="AlphaFoldDB" id="A0A498JGB0"/>
<accession>A0A498JGB0</accession>
<feature type="chain" id="PRO_5019798559" evidence="1">
    <location>
        <begin position="16"/>
        <end position="126"/>
    </location>
</feature>